<dbReference type="Gene3D" id="3.30.420.10">
    <property type="entry name" value="Ribonuclease H-like superfamily/Ribonuclease H"/>
    <property type="match status" value="1"/>
</dbReference>
<dbReference type="AlphaFoldDB" id="A0A4Y2LNE7"/>
<proteinExistence type="predicted"/>
<dbReference type="EMBL" id="BGPR01006136">
    <property type="protein sequence ID" value="GBN16345.1"/>
    <property type="molecule type" value="Genomic_DNA"/>
</dbReference>
<evidence type="ECO:0000313" key="2">
    <source>
        <dbReference type="Proteomes" id="UP000499080"/>
    </source>
</evidence>
<dbReference type="InterPro" id="IPR012337">
    <property type="entry name" value="RNaseH-like_sf"/>
</dbReference>
<dbReference type="SUPFAM" id="SSF53098">
    <property type="entry name" value="Ribonuclease H-like"/>
    <property type="match status" value="1"/>
</dbReference>
<comment type="caution">
    <text evidence="1">The sequence shown here is derived from an EMBL/GenBank/DDBJ whole genome shotgun (WGS) entry which is preliminary data.</text>
</comment>
<protein>
    <submittedName>
        <fullName evidence="1">Uncharacterized protein</fullName>
    </submittedName>
</protein>
<sequence>MVVFEDGNEKEHEIWRLNNETTVFIAEMVAIREAVNYCKRWQIAKAIIISYSRSALVSIESLEENRKFILGIKNSLQDTNSNVLLWWTKDHDGNKRNKRADYFAKKATGKQEIDFYFCKTKQQRKTKVRKNISQNWQILWVHSSKGKQVKELFDKVDEKRMLGEFYLNRIITGHGAFITYQNRFFGKSPWCLCGKDEGTVEHTILKW</sequence>
<reference evidence="1 2" key="1">
    <citation type="journal article" date="2019" name="Sci. Rep.">
        <title>Orb-weaving spider Araneus ventricosus genome elucidates the spidroin gene catalogue.</title>
        <authorList>
            <person name="Kono N."/>
            <person name="Nakamura H."/>
            <person name="Ohtoshi R."/>
            <person name="Moran D.A.P."/>
            <person name="Shinohara A."/>
            <person name="Yoshida Y."/>
            <person name="Fujiwara M."/>
            <person name="Mori M."/>
            <person name="Tomita M."/>
            <person name="Arakawa K."/>
        </authorList>
    </citation>
    <scope>NUCLEOTIDE SEQUENCE [LARGE SCALE GENOMIC DNA]</scope>
</reference>
<dbReference type="InterPro" id="IPR036397">
    <property type="entry name" value="RNaseH_sf"/>
</dbReference>
<organism evidence="1 2">
    <name type="scientific">Araneus ventricosus</name>
    <name type="common">Orbweaver spider</name>
    <name type="synonym">Epeira ventricosa</name>
    <dbReference type="NCBI Taxonomy" id="182803"/>
    <lineage>
        <taxon>Eukaryota</taxon>
        <taxon>Metazoa</taxon>
        <taxon>Ecdysozoa</taxon>
        <taxon>Arthropoda</taxon>
        <taxon>Chelicerata</taxon>
        <taxon>Arachnida</taxon>
        <taxon>Araneae</taxon>
        <taxon>Araneomorphae</taxon>
        <taxon>Entelegynae</taxon>
        <taxon>Araneoidea</taxon>
        <taxon>Araneidae</taxon>
        <taxon>Araneus</taxon>
    </lineage>
</organism>
<dbReference type="GO" id="GO:0003676">
    <property type="term" value="F:nucleic acid binding"/>
    <property type="evidence" value="ECO:0007669"/>
    <property type="project" value="InterPro"/>
</dbReference>
<name>A0A4Y2LNE7_ARAVE</name>
<keyword evidence="2" id="KW-1185">Reference proteome</keyword>
<dbReference type="Proteomes" id="UP000499080">
    <property type="component" value="Unassembled WGS sequence"/>
</dbReference>
<accession>A0A4Y2LNE7</accession>
<dbReference type="OrthoDB" id="8058917at2759"/>
<gene>
    <name evidence="1" type="ORF">AVEN_248089_1</name>
</gene>
<evidence type="ECO:0000313" key="1">
    <source>
        <dbReference type="EMBL" id="GBN16345.1"/>
    </source>
</evidence>